<name>A0A550CVP6_9AGAR</name>
<feature type="transmembrane region" description="Helical" evidence="1">
    <location>
        <begin position="29"/>
        <end position="49"/>
    </location>
</feature>
<comment type="caution">
    <text evidence="2">The sequence shown here is derived from an EMBL/GenBank/DDBJ whole genome shotgun (WGS) entry which is preliminary data.</text>
</comment>
<organism evidence="2 3">
    <name type="scientific">Schizophyllum amplum</name>
    <dbReference type="NCBI Taxonomy" id="97359"/>
    <lineage>
        <taxon>Eukaryota</taxon>
        <taxon>Fungi</taxon>
        <taxon>Dikarya</taxon>
        <taxon>Basidiomycota</taxon>
        <taxon>Agaricomycotina</taxon>
        <taxon>Agaricomycetes</taxon>
        <taxon>Agaricomycetidae</taxon>
        <taxon>Agaricales</taxon>
        <taxon>Schizophyllaceae</taxon>
        <taxon>Schizophyllum</taxon>
    </lineage>
</organism>
<protein>
    <submittedName>
        <fullName evidence="2">Uncharacterized protein</fullName>
    </submittedName>
</protein>
<evidence type="ECO:0000256" key="1">
    <source>
        <dbReference type="SAM" id="Phobius"/>
    </source>
</evidence>
<evidence type="ECO:0000313" key="3">
    <source>
        <dbReference type="Proteomes" id="UP000320762"/>
    </source>
</evidence>
<sequence>MYSITRDCTNGEIMVCYDMPPLALALTPLPVAVALVTGALLLVALVVDVGGLAHGSLGRGNAVVSTVRRRTSSASCVRRRVHSFSFGLPLGGESTLSSALSIRHGFHRKRSGSMGWVYARTVLRATSFGDGLYFSVCALVKISWRGPCLTSSPCGRLRLRPTAIATRNTTRPGSARAIDTMEMGSWK</sequence>
<keyword evidence="1" id="KW-0472">Membrane</keyword>
<reference evidence="2 3" key="1">
    <citation type="journal article" date="2019" name="New Phytol.">
        <title>Comparative genomics reveals unique wood-decay strategies and fruiting body development in the Schizophyllaceae.</title>
        <authorList>
            <person name="Almasi E."/>
            <person name="Sahu N."/>
            <person name="Krizsan K."/>
            <person name="Balint B."/>
            <person name="Kovacs G.M."/>
            <person name="Kiss B."/>
            <person name="Cseklye J."/>
            <person name="Drula E."/>
            <person name="Henrissat B."/>
            <person name="Nagy I."/>
            <person name="Chovatia M."/>
            <person name="Adam C."/>
            <person name="LaButti K."/>
            <person name="Lipzen A."/>
            <person name="Riley R."/>
            <person name="Grigoriev I.V."/>
            <person name="Nagy L.G."/>
        </authorList>
    </citation>
    <scope>NUCLEOTIDE SEQUENCE [LARGE SCALE GENOMIC DNA]</scope>
    <source>
        <strain evidence="2 3">NL-1724</strain>
    </source>
</reference>
<dbReference type="Proteomes" id="UP000320762">
    <property type="component" value="Unassembled WGS sequence"/>
</dbReference>
<feature type="non-terminal residue" evidence="2">
    <location>
        <position position="1"/>
    </location>
</feature>
<dbReference type="EMBL" id="VDMD01000001">
    <property type="protein sequence ID" value="TRM68868.1"/>
    <property type="molecule type" value="Genomic_DNA"/>
</dbReference>
<gene>
    <name evidence="2" type="ORF">BD626DRAFT_472171</name>
</gene>
<evidence type="ECO:0000313" key="2">
    <source>
        <dbReference type="EMBL" id="TRM68868.1"/>
    </source>
</evidence>
<keyword evidence="1" id="KW-0812">Transmembrane</keyword>
<keyword evidence="3" id="KW-1185">Reference proteome</keyword>
<proteinExistence type="predicted"/>
<dbReference type="AlphaFoldDB" id="A0A550CVP6"/>
<accession>A0A550CVP6</accession>
<keyword evidence="1" id="KW-1133">Transmembrane helix</keyword>